<reference evidence="2" key="1">
    <citation type="submission" date="2020-03" db="EMBL/GenBank/DDBJ databases">
        <title>Hybrid Assembly of Korean Phytophthora infestans isolates.</title>
        <authorList>
            <person name="Prokchorchik M."/>
            <person name="Lee Y."/>
            <person name="Seo J."/>
            <person name="Cho J.-H."/>
            <person name="Park Y.-E."/>
            <person name="Jang D.-C."/>
            <person name="Im J.-S."/>
            <person name="Choi J.-G."/>
            <person name="Park H.-J."/>
            <person name="Lee G.-B."/>
            <person name="Lee Y.-G."/>
            <person name="Hong S.-Y."/>
            <person name="Cho K."/>
            <person name="Sohn K.H."/>
        </authorList>
    </citation>
    <scope>NUCLEOTIDE SEQUENCE</scope>
    <source>
        <strain evidence="2">KR_2_A2</strain>
    </source>
</reference>
<evidence type="ECO:0000313" key="3">
    <source>
        <dbReference type="Proteomes" id="UP000704712"/>
    </source>
</evidence>
<name>A0A8S9UPA8_PHYIN</name>
<evidence type="ECO:0000313" key="2">
    <source>
        <dbReference type="EMBL" id="KAF4141337.1"/>
    </source>
</evidence>
<feature type="region of interest" description="Disordered" evidence="1">
    <location>
        <begin position="155"/>
        <end position="211"/>
    </location>
</feature>
<evidence type="ECO:0000256" key="1">
    <source>
        <dbReference type="SAM" id="MobiDB-lite"/>
    </source>
</evidence>
<sequence length="319" mass="35973">MTTTFRCTTLETSMQMQACRMFWHKSTISIVLRRELGDCTPSREVPVLYVKRPAIFGGDLEIDLGGSVHPVRMLPVSGKDVRNLRFGLVYGPKRKRIRFRAPDAATYDNWEMILEVAVEKAAAERPTFPSWPYPGTSPSLSAIEDGYTSEEFGFSDGDGCDEIKTNPSRSKLLQPPQNPMTGSFVDFIDPPSPRKTSSDAGSTEDAYDRIPSTESEYAMTIMPLAREVEITRPIPCPDNYPYVNSKVIVQKDATLSNQEPQEEVVWSPKKPQFEKQFATRLQLISSNGLEAAKLSVGDYLTWVRTGFDRRDEREKLKRA</sequence>
<dbReference type="AlphaFoldDB" id="A0A8S9UPA8"/>
<dbReference type="Proteomes" id="UP000704712">
    <property type="component" value="Unassembled WGS sequence"/>
</dbReference>
<dbReference type="EMBL" id="JAACNO010001352">
    <property type="protein sequence ID" value="KAF4141337.1"/>
    <property type="molecule type" value="Genomic_DNA"/>
</dbReference>
<protein>
    <recommendedName>
        <fullName evidence="4">PH domain-containing protein</fullName>
    </recommendedName>
</protein>
<organism evidence="2 3">
    <name type="scientific">Phytophthora infestans</name>
    <name type="common">Potato late blight agent</name>
    <name type="synonym">Botrytis infestans</name>
    <dbReference type="NCBI Taxonomy" id="4787"/>
    <lineage>
        <taxon>Eukaryota</taxon>
        <taxon>Sar</taxon>
        <taxon>Stramenopiles</taxon>
        <taxon>Oomycota</taxon>
        <taxon>Peronosporomycetes</taxon>
        <taxon>Peronosporales</taxon>
        <taxon>Peronosporaceae</taxon>
        <taxon>Phytophthora</taxon>
    </lineage>
</organism>
<comment type="caution">
    <text evidence="2">The sequence shown here is derived from an EMBL/GenBank/DDBJ whole genome shotgun (WGS) entry which is preliminary data.</text>
</comment>
<gene>
    <name evidence="2" type="ORF">GN958_ATG09443</name>
</gene>
<evidence type="ECO:0008006" key="4">
    <source>
        <dbReference type="Google" id="ProtNLM"/>
    </source>
</evidence>
<proteinExistence type="predicted"/>
<accession>A0A8S9UPA8</accession>